<evidence type="ECO:0000256" key="1">
    <source>
        <dbReference type="SAM" id="SignalP"/>
    </source>
</evidence>
<name>A0ABP0B0A6_9PEZI</name>
<reference evidence="3 4" key="1">
    <citation type="submission" date="2024-01" db="EMBL/GenBank/DDBJ databases">
        <authorList>
            <person name="Allen C."/>
            <person name="Tagirdzhanova G."/>
        </authorList>
    </citation>
    <scope>NUCLEOTIDE SEQUENCE [LARGE SCALE GENOMIC DNA]</scope>
</reference>
<feature type="chain" id="PRO_5045555962" description="DUF7907 domain-containing protein" evidence="1">
    <location>
        <begin position="19"/>
        <end position="255"/>
    </location>
</feature>
<dbReference type="EMBL" id="CAWUHB010000006">
    <property type="protein sequence ID" value="CAK7212855.1"/>
    <property type="molecule type" value="Genomic_DNA"/>
</dbReference>
<proteinExistence type="predicted"/>
<feature type="domain" description="DUF7907" evidence="2">
    <location>
        <begin position="37"/>
        <end position="225"/>
    </location>
</feature>
<comment type="caution">
    <text evidence="3">The sequence shown here is derived from an EMBL/GenBank/DDBJ whole genome shotgun (WGS) entry which is preliminary data.</text>
</comment>
<accession>A0ABP0B0A6</accession>
<organism evidence="3 4">
    <name type="scientific">Sporothrix curviconia</name>
    <dbReference type="NCBI Taxonomy" id="1260050"/>
    <lineage>
        <taxon>Eukaryota</taxon>
        <taxon>Fungi</taxon>
        <taxon>Dikarya</taxon>
        <taxon>Ascomycota</taxon>
        <taxon>Pezizomycotina</taxon>
        <taxon>Sordariomycetes</taxon>
        <taxon>Sordariomycetidae</taxon>
        <taxon>Ophiostomatales</taxon>
        <taxon>Ophiostomataceae</taxon>
        <taxon>Sporothrix</taxon>
    </lineage>
</organism>
<sequence length="255" mass="26972">MLNLSLLLALGASTLGSASPIAQIPPKVPNPPGTSTSQGFRLVARTTDPFYPLAAAVEGTVLEAYHEGSNYRVPILQKPDTQSAGRVFYFDKPPQNESLSLVTDSSATGASNSGPAVSYGFSVESPTDFIVPEYPQVHGISIRAGGANSSTPVSLATIPIPVRGLFLLNEQGSGTFTACNRTIPYYNQEYMITVEYLYNSDAAPDGRGKAVVPDGCVPIRLVPICADLPVVPPGSLATHEYIQPTTCYNNIHGTQ</sequence>
<dbReference type="InterPro" id="IPR057229">
    <property type="entry name" value="DUF7907"/>
</dbReference>
<evidence type="ECO:0000313" key="4">
    <source>
        <dbReference type="Proteomes" id="UP001642405"/>
    </source>
</evidence>
<gene>
    <name evidence="3" type="ORF">SCUCBS95973_001602</name>
</gene>
<protein>
    <recommendedName>
        <fullName evidence="2">DUF7907 domain-containing protein</fullName>
    </recommendedName>
</protein>
<dbReference type="Pfam" id="PF25484">
    <property type="entry name" value="DUF7907"/>
    <property type="match status" value="1"/>
</dbReference>
<evidence type="ECO:0000313" key="3">
    <source>
        <dbReference type="EMBL" id="CAK7212855.1"/>
    </source>
</evidence>
<evidence type="ECO:0000259" key="2">
    <source>
        <dbReference type="Pfam" id="PF25484"/>
    </source>
</evidence>
<dbReference type="Proteomes" id="UP001642405">
    <property type="component" value="Unassembled WGS sequence"/>
</dbReference>
<keyword evidence="1" id="KW-0732">Signal</keyword>
<keyword evidence="4" id="KW-1185">Reference proteome</keyword>
<feature type="signal peptide" evidence="1">
    <location>
        <begin position="1"/>
        <end position="18"/>
    </location>
</feature>